<sequence length="301" mass="30808">MRITVVGDTLLDEDIDGASTRLSPDAPVPVVEIGSRVSRAGGAGLVARMLAVDGFDVSLVTVLGNDQAADRIRGLLAGVRIVAGDAGAPTPIKTRVRANGFPIARLDEGCEPAPVPQASEEMLRAIALADAIVVADYGRGMTAHPAIRLALAERAGRVPLVWDPHPRGTRPVPNTTLATPNQAEAAAVVGVARETVHTPSAIRALHETWECASLAITLGEDGALLSKGPQDERLWFAADRVSTHDPCGAGDRFAASAIAALAAGAELADAVRGAVAAASAYLARGGVRALAGNHPPVPTLA</sequence>
<dbReference type="EMBL" id="BMMQ01000010">
    <property type="protein sequence ID" value="GGO66822.1"/>
    <property type="molecule type" value="Genomic_DNA"/>
</dbReference>
<proteinExistence type="predicted"/>
<organism evidence="2 3">
    <name type="scientific">Microbacterium nanhaiense</name>
    <dbReference type="NCBI Taxonomy" id="1301026"/>
    <lineage>
        <taxon>Bacteria</taxon>
        <taxon>Bacillati</taxon>
        <taxon>Actinomycetota</taxon>
        <taxon>Actinomycetes</taxon>
        <taxon>Micrococcales</taxon>
        <taxon>Microbacteriaceae</taxon>
        <taxon>Microbacterium</taxon>
    </lineage>
</organism>
<dbReference type="InterPro" id="IPR029056">
    <property type="entry name" value="Ribokinase-like"/>
</dbReference>
<dbReference type="SUPFAM" id="SSF53613">
    <property type="entry name" value="Ribokinase-like"/>
    <property type="match status" value="1"/>
</dbReference>
<evidence type="ECO:0000313" key="3">
    <source>
        <dbReference type="Proteomes" id="UP000638043"/>
    </source>
</evidence>
<dbReference type="InterPro" id="IPR011611">
    <property type="entry name" value="PfkB_dom"/>
</dbReference>
<dbReference type="Gene3D" id="3.40.1190.20">
    <property type="match status" value="1"/>
</dbReference>
<accession>A0ABQ2N3K6</accession>
<evidence type="ECO:0000259" key="1">
    <source>
        <dbReference type="Pfam" id="PF00294"/>
    </source>
</evidence>
<protein>
    <recommendedName>
        <fullName evidence="1">Carbohydrate kinase PfkB domain-containing protein</fullName>
    </recommendedName>
</protein>
<dbReference type="Pfam" id="PF00294">
    <property type="entry name" value="PfkB"/>
    <property type="match status" value="1"/>
</dbReference>
<gene>
    <name evidence="2" type="ORF">GCM10010910_27140</name>
</gene>
<feature type="domain" description="Carbohydrate kinase PfkB" evidence="1">
    <location>
        <begin position="3"/>
        <end position="288"/>
    </location>
</feature>
<dbReference type="PANTHER" id="PTHR46969:SF1">
    <property type="entry name" value="BIFUNCTIONAL PROTEIN HLDE"/>
    <property type="match status" value="1"/>
</dbReference>
<comment type="caution">
    <text evidence="2">The sequence shown here is derived from an EMBL/GenBank/DDBJ whole genome shotgun (WGS) entry which is preliminary data.</text>
</comment>
<keyword evidence="3" id="KW-1185">Reference proteome</keyword>
<reference evidence="3" key="1">
    <citation type="journal article" date="2019" name="Int. J. Syst. Evol. Microbiol.">
        <title>The Global Catalogue of Microorganisms (GCM) 10K type strain sequencing project: providing services to taxonomists for standard genome sequencing and annotation.</title>
        <authorList>
            <consortium name="The Broad Institute Genomics Platform"/>
            <consortium name="The Broad Institute Genome Sequencing Center for Infectious Disease"/>
            <person name="Wu L."/>
            <person name="Ma J."/>
        </authorList>
    </citation>
    <scope>NUCLEOTIDE SEQUENCE [LARGE SCALE GENOMIC DNA]</scope>
    <source>
        <strain evidence="3">CGMCC 4.7181</strain>
    </source>
</reference>
<name>A0ABQ2N3K6_9MICO</name>
<dbReference type="Proteomes" id="UP000638043">
    <property type="component" value="Unassembled WGS sequence"/>
</dbReference>
<evidence type="ECO:0000313" key="2">
    <source>
        <dbReference type="EMBL" id="GGO66822.1"/>
    </source>
</evidence>
<dbReference type="PANTHER" id="PTHR46969">
    <property type="entry name" value="BIFUNCTIONAL PROTEIN HLDE"/>
    <property type="match status" value="1"/>
</dbReference>